<proteinExistence type="predicted"/>
<reference evidence="2" key="1">
    <citation type="submission" date="2021-01" db="EMBL/GenBank/DDBJ databases">
        <authorList>
            <person name="Corre E."/>
            <person name="Pelletier E."/>
            <person name="Niang G."/>
            <person name="Scheremetjew M."/>
            <person name="Finn R."/>
            <person name="Kale V."/>
            <person name="Holt S."/>
            <person name="Cochrane G."/>
            <person name="Meng A."/>
            <person name="Brown T."/>
            <person name="Cohen L."/>
        </authorList>
    </citation>
    <scope>NUCLEOTIDE SEQUENCE</scope>
    <source>
        <strain evidence="2">SoJaBio B1-5/56/2</strain>
    </source>
</reference>
<organism evidence="2">
    <name type="scientific">Paramoeba aestuarina</name>
    <dbReference type="NCBI Taxonomy" id="180227"/>
    <lineage>
        <taxon>Eukaryota</taxon>
        <taxon>Amoebozoa</taxon>
        <taxon>Discosea</taxon>
        <taxon>Flabellinia</taxon>
        <taxon>Dactylopodida</taxon>
        <taxon>Paramoebidae</taxon>
        <taxon>Paramoeba</taxon>
    </lineage>
</organism>
<keyword evidence="1" id="KW-0175">Coiled coil</keyword>
<feature type="coiled-coil region" evidence="1">
    <location>
        <begin position="1"/>
        <end position="53"/>
    </location>
</feature>
<sequence length="170" mass="19993">MERKEKELVKEKEGKKNEKRRFVGEKCKLVVKVKKMEEEVKRFKQKVEDMGYELRFSQVNLLLTEQQLLLGKEEMGKKSGGTPLFMSLKQRPGILLGFSSPQILGELMNEWERSLRYNEPSPNSSRDSVNVPILKEQLQKYHEKTRSEDEPSFEELYEHSLLPVEFNDIS</sequence>
<protein>
    <submittedName>
        <fullName evidence="2">Uncharacterized protein</fullName>
    </submittedName>
</protein>
<evidence type="ECO:0000313" key="2">
    <source>
        <dbReference type="EMBL" id="CAE2333776.1"/>
    </source>
</evidence>
<accession>A0A7S4PFP2</accession>
<name>A0A7S4PFP2_9EUKA</name>
<dbReference type="AlphaFoldDB" id="A0A7S4PFP2"/>
<evidence type="ECO:0000256" key="1">
    <source>
        <dbReference type="SAM" id="Coils"/>
    </source>
</evidence>
<dbReference type="EMBL" id="HBKR01035577">
    <property type="protein sequence ID" value="CAE2333776.1"/>
    <property type="molecule type" value="Transcribed_RNA"/>
</dbReference>
<gene>
    <name evidence="2" type="ORF">NAES01612_LOCUS23286</name>
</gene>